<reference evidence="2 3" key="1">
    <citation type="submission" date="2015-07" db="EMBL/GenBank/DDBJ databases">
        <title>Draft Genome Sequence of Malassezia furfur CBS1878 and Malassezia pachydermatis CBS1879.</title>
        <authorList>
            <person name="Triana S."/>
            <person name="Ohm R."/>
            <person name="Gonzalez A."/>
            <person name="DeCock H."/>
            <person name="Restrepo S."/>
            <person name="Celis A."/>
        </authorList>
    </citation>
    <scope>NUCLEOTIDE SEQUENCE [LARGE SCALE GENOMIC DNA]</scope>
    <source>
        <strain evidence="2 3">CBS 1879</strain>
    </source>
</reference>
<organism evidence="2 3">
    <name type="scientific">Malassezia pachydermatis</name>
    <dbReference type="NCBI Taxonomy" id="77020"/>
    <lineage>
        <taxon>Eukaryota</taxon>
        <taxon>Fungi</taxon>
        <taxon>Dikarya</taxon>
        <taxon>Basidiomycota</taxon>
        <taxon>Ustilaginomycotina</taxon>
        <taxon>Malasseziomycetes</taxon>
        <taxon>Malasseziales</taxon>
        <taxon>Malasseziaceae</taxon>
        <taxon>Malassezia</taxon>
    </lineage>
</organism>
<dbReference type="Gene3D" id="1.25.40.10">
    <property type="entry name" value="Tetratricopeptide repeat domain"/>
    <property type="match status" value="2"/>
</dbReference>
<evidence type="ECO:0000313" key="3">
    <source>
        <dbReference type="Proteomes" id="UP000037751"/>
    </source>
</evidence>
<dbReference type="PANTHER" id="PTHR47447">
    <property type="entry name" value="OS03G0856100 PROTEIN"/>
    <property type="match status" value="1"/>
</dbReference>
<dbReference type="Proteomes" id="UP000037751">
    <property type="component" value="Unassembled WGS sequence"/>
</dbReference>
<dbReference type="EMBL" id="LGAV01000004">
    <property type="protein sequence ID" value="KOS14112.1"/>
    <property type="molecule type" value="Genomic_DNA"/>
</dbReference>
<name>A0A0M9VP65_9BASI</name>
<gene>
    <name evidence="2" type="ORF">Malapachy_3988</name>
</gene>
<evidence type="ECO:0000256" key="1">
    <source>
        <dbReference type="ARBA" id="ARBA00022737"/>
    </source>
</evidence>
<accession>A0A0M9VP65</accession>
<dbReference type="AlphaFoldDB" id="A0A0M9VP65"/>
<keyword evidence="1" id="KW-0677">Repeat</keyword>
<keyword evidence="3" id="KW-1185">Reference proteome</keyword>
<dbReference type="InterPro" id="IPR011990">
    <property type="entry name" value="TPR-like_helical_dom_sf"/>
</dbReference>
<sequence length="674" mass="75306">MKDEAWRQAQHAATALTTQPLTEEAHADVRIVIQAVRMDEPRAYALAHTCERWLDERLASHPRRDVCSLALCVYTYKLGSVYEAWKYIRMRHPTWRPHRDDAAWAVQRLVATRDEPSLRHAMAIVQDMHTHGTVAPRTINTLLAALQDSPEALALVEALGVHSLDLVGASTCLHTFAKPGCITPLLDEVATHLRTCLSATSSTDVVAWHAYLQYEGAKYDGAHALQTAREALARGAFTPTPYTFSTLLLCYHDQWPSITTCDAALDLLREIADVLRIPPSAHALSIAIRAVLQIDSKDLNQAYEAHALYTEARHLYHIAPDTALVQPLIEAHCTAFVPALDRAWALLDDVLTPARPSLFARFRAPPPPRPHVDLGVFYPIMMACARLHDIPRAVTLWQRMSASQIRAAPHALWTMLRRVWDACTTFDEVSDVYQHAHKLPSWDRALYAKALAYLCRMTLPGARAPPSLPLEILHDMRQAGCHPSAQTYTILLDFYAKTRASLAVVRATHTLLQRDWQLEPDLILLHALMNAYNYAGAPAQVLGIWDSLVVLCHNTGQATCMDDVTVTIVCDTCGRAGLLDVVREVMSTATNLDAQRLRTKNALDAYMEALARCGAFDDAVHTVFHDMTQATTTQPDAKTIQTLWQFARNQPPEKREALRQRLQATFPDVWSTIA</sequence>
<dbReference type="RefSeq" id="XP_017991744.1">
    <property type="nucleotide sequence ID" value="XM_018138444.1"/>
</dbReference>
<dbReference type="VEuPathDB" id="FungiDB:Malapachy_3988"/>
<comment type="caution">
    <text evidence="2">The sequence shown here is derived from an EMBL/GenBank/DDBJ whole genome shotgun (WGS) entry which is preliminary data.</text>
</comment>
<dbReference type="OrthoDB" id="185373at2759"/>
<protein>
    <submittedName>
        <fullName evidence="2">Uncharacterized protein</fullName>
    </submittedName>
</protein>
<dbReference type="PANTHER" id="PTHR47447:SF17">
    <property type="entry name" value="OS12G0638900 PROTEIN"/>
    <property type="match status" value="1"/>
</dbReference>
<dbReference type="STRING" id="77020.A0A0M9VP65"/>
<dbReference type="GeneID" id="28730320"/>
<evidence type="ECO:0000313" key="2">
    <source>
        <dbReference type="EMBL" id="KOS14112.1"/>
    </source>
</evidence>
<proteinExistence type="predicted"/>